<dbReference type="InterPro" id="IPR013108">
    <property type="entry name" value="Amidohydro_3"/>
</dbReference>
<gene>
    <name evidence="3" type="ORF">MGWOODY_Smn2856</name>
</gene>
<dbReference type="PANTHER" id="PTHR11113">
    <property type="entry name" value="N-ACETYLGLUCOSAMINE-6-PHOSPHATE DEACETYLASE"/>
    <property type="match status" value="1"/>
</dbReference>
<organism evidence="3">
    <name type="scientific">hydrothermal vent metagenome</name>
    <dbReference type="NCBI Taxonomy" id="652676"/>
    <lineage>
        <taxon>unclassified sequences</taxon>
        <taxon>metagenomes</taxon>
        <taxon>ecological metagenomes</taxon>
    </lineage>
</organism>
<name>A0A160TLF1_9ZZZZ</name>
<accession>A0A160TLF1</accession>
<evidence type="ECO:0000256" key="1">
    <source>
        <dbReference type="ARBA" id="ARBA00022801"/>
    </source>
</evidence>
<sequence>MIVRQSHGFGFAMLAAASLLAPPAAARAPRQAVVHDVVYLGARAIDPETGLDGIRNIAIDGDRITEVTAARIKGRRTIDAHGLIAAPGFIDLHSHATNQETAGYQARDGVTTRLELEIGAYPVRSWYEARQGRELLNYGTSVGHTLIRYYLQKGGGAAGHEALRKPEAFFEGPEIAQPIPDAAYGQLVPLLEEGLREGAIGVGSGTQYAPGITHEEMLDVTRVAGRMRTCVFTHVRYGSLVEPDSTLESVQENIANAAITRACVHIVHINSMAMSKAPLMVTLMHSAREHGVDVSTEIYPWGGSVDSIRSVIFDPGWEKRWGVSVGDLQSRSTGKRLAQADFDALRNGAGDDGVIMHMNSEATITALLRDPLVMVASDGGNITGSNGHPRSAGTFARVLGHYVREAHVLDWSEAIRRMSLMPAQRLEAFVPSMRRKGRLQAGSDADIVLFDPNKVGERATYGDAARYSEGVHYVMVNGVLVVDGGALVPNVQPGRPVRSELKQ</sequence>
<dbReference type="SUPFAM" id="SSF51556">
    <property type="entry name" value="Metallo-dependent hydrolases"/>
    <property type="match status" value="1"/>
</dbReference>
<dbReference type="Gene3D" id="2.30.40.10">
    <property type="entry name" value="Urease, subunit C, domain 1"/>
    <property type="match status" value="1"/>
</dbReference>
<dbReference type="Gene3D" id="3.30.1490.130">
    <property type="entry name" value="D-aminoacylase. Domain 3"/>
    <property type="match status" value="1"/>
</dbReference>
<dbReference type="InterPro" id="IPR011059">
    <property type="entry name" value="Metal-dep_hydrolase_composite"/>
</dbReference>
<dbReference type="GO" id="GO:0008448">
    <property type="term" value="F:N-acetylglucosamine-6-phosphate deacetylase activity"/>
    <property type="evidence" value="ECO:0007669"/>
    <property type="project" value="TreeGrafter"/>
</dbReference>
<dbReference type="PANTHER" id="PTHR11113:SF14">
    <property type="entry name" value="N-ACETYLGLUCOSAMINE-6-PHOSPHATE DEACETYLASE"/>
    <property type="match status" value="1"/>
</dbReference>
<proteinExistence type="predicted"/>
<dbReference type="InterPro" id="IPR032466">
    <property type="entry name" value="Metal_Hydrolase"/>
</dbReference>
<dbReference type="InterPro" id="IPR023100">
    <property type="entry name" value="D-aminoacylase_insert_dom_sf"/>
</dbReference>
<dbReference type="SUPFAM" id="SSF51338">
    <property type="entry name" value="Composite domain of metallo-dependent hydrolases"/>
    <property type="match status" value="1"/>
</dbReference>
<feature type="domain" description="Amidohydrolase 3" evidence="2">
    <location>
        <begin position="362"/>
        <end position="482"/>
    </location>
</feature>
<evidence type="ECO:0000259" key="2">
    <source>
        <dbReference type="Pfam" id="PF07969"/>
    </source>
</evidence>
<protein>
    <submittedName>
        <fullName evidence="3">N-acyl-D-aspartate/D-glutamate deacylase</fullName>
    </submittedName>
</protein>
<evidence type="ECO:0000313" key="3">
    <source>
        <dbReference type="EMBL" id="CUS45513.1"/>
    </source>
</evidence>
<dbReference type="NCBIfam" id="NF006560">
    <property type="entry name" value="PRK09061.1"/>
    <property type="match status" value="1"/>
</dbReference>
<dbReference type="Gene3D" id="3.20.20.140">
    <property type="entry name" value="Metal-dependent hydrolases"/>
    <property type="match status" value="1"/>
</dbReference>
<dbReference type="Pfam" id="PF07969">
    <property type="entry name" value="Amidohydro_3"/>
    <property type="match status" value="1"/>
</dbReference>
<dbReference type="AlphaFoldDB" id="A0A160TLF1"/>
<keyword evidence="1" id="KW-0378">Hydrolase</keyword>
<dbReference type="EMBL" id="CZQE01000270">
    <property type="protein sequence ID" value="CUS45513.1"/>
    <property type="molecule type" value="Genomic_DNA"/>
</dbReference>
<reference evidence="3" key="1">
    <citation type="submission" date="2015-10" db="EMBL/GenBank/DDBJ databases">
        <authorList>
            <person name="Gilbert D.G."/>
        </authorList>
    </citation>
    <scope>NUCLEOTIDE SEQUENCE</scope>
</reference>
<dbReference type="GO" id="GO:0006046">
    <property type="term" value="P:N-acetylglucosamine catabolic process"/>
    <property type="evidence" value="ECO:0007669"/>
    <property type="project" value="TreeGrafter"/>
</dbReference>